<dbReference type="PANTHER" id="PTHR35526">
    <property type="entry name" value="ANTI-SIGMA-F FACTOR RSBW-RELATED"/>
    <property type="match status" value="1"/>
</dbReference>
<evidence type="ECO:0000313" key="4">
    <source>
        <dbReference type="EMBL" id="MDT6988503.1"/>
    </source>
</evidence>
<keyword evidence="5" id="KW-1185">Reference proteome</keyword>
<dbReference type="SUPFAM" id="SSF55874">
    <property type="entry name" value="ATPase domain of HSP90 chaperone/DNA topoisomerase II/histidine kinase"/>
    <property type="match status" value="1"/>
</dbReference>
<accession>A0ABU3K2T7</accession>
<keyword evidence="4" id="KW-0067">ATP-binding</keyword>
<keyword evidence="1" id="KW-0808">Transferase</keyword>
<gene>
    <name evidence="4" type="ORF">QNO04_34165</name>
</gene>
<feature type="compositionally biased region" description="Low complexity" evidence="2">
    <location>
        <begin position="85"/>
        <end position="96"/>
    </location>
</feature>
<evidence type="ECO:0000256" key="2">
    <source>
        <dbReference type="SAM" id="MobiDB-lite"/>
    </source>
</evidence>
<evidence type="ECO:0000259" key="3">
    <source>
        <dbReference type="Pfam" id="PF13581"/>
    </source>
</evidence>
<keyword evidence="1" id="KW-0418">Kinase</keyword>
<feature type="region of interest" description="Disordered" evidence="2">
    <location>
        <begin position="85"/>
        <end position="104"/>
    </location>
</feature>
<dbReference type="Gene3D" id="3.30.565.10">
    <property type="entry name" value="Histidine kinase-like ATPase, C-terminal domain"/>
    <property type="match status" value="1"/>
</dbReference>
<dbReference type="InterPro" id="IPR036890">
    <property type="entry name" value="HATPase_C_sf"/>
</dbReference>
<dbReference type="InterPro" id="IPR003594">
    <property type="entry name" value="HATPase_dom"/>
</dbReference>
<feature type="domain" description="Histidine kinase/HSP90-like ATPase" evidence="3">
    <location>
        <begin position="18"/>
        <end position="143"/>
    </location>
</feature>
<reference evidence="4 5" key="1">
    <citation type="submission" date="2023-05" db="EMBL/GenBank/DDBJ databases">
        <title>Streptomyces fuscus sp. nov., a brown-black pigment producing actinomyces isolated from dry sand of Sea duck farm.</title>
        <authorList>
            <person name="Xie J."/>
            <person name="Shen N."/>
        </authorList>
    </citation>
    <scope>NUCLEOTIDE SEQUENCE [LARGE SCALE GENOMIC DNA]</scope>
    <source>
        <strain evidence="4 5">CGMCC 4.1745</strain>
    </source>
</reference>
<dbReference type="RefSeq" id="WP_394315794.1">
    <property type="nucleotide sequence ID" value="NZ_JASKMA010000075.1"/>
</dbReference>
<comment type="caution">
    <text evidence="4">The sequence shown here is derived from an EMBL/GenBank/DDBJ whole genome shotgun (WGS) entry which is preliminary data.</text>
</comment>
<dbReference type="GO" id="GO:0005524">
    <property type="term" value="F:ATP binding"/>
    <property type="evidence" value="ECO:0007669"/>
    <property type="project" value="UniProtKB-KW"/>
</dbReference>
<name>A0ABU3K2T7_9ACTN</name>
<dbReference type="Pfam" id="PF13581">
    <property type="entry name" value="HATPase_c_2"/>
    <property type="match status" value="1"/>
</dbReference>
<protein>
    <submittedName>
        <fullName evidence="4">ATP-binding protein</fullName>
    </submittedName>
</protein>
<evidence type="ECO:0000313" key="5">
    <source>
        <dbReference type="Proteomes" id="UP001249760"/>
    </source>
</evidence>
<keyword evidence="1" id="KW-0723">Serine/threonine-protein kinase</keyword>
<dbReference type="InterPro" id="IPR050267">
    <property type="entry name" value="Anti-sigma-factor_SerPK"/>
</dbReference>
<proteinExistence type="predicted"/>
<dbReference type="Proteomes" id="UP001249760">
    <property type="component" value="Unassembled WGS sequence"/>
</dbReference>
<organism evidence="4 5">
    <name type="scientific">Streptomyces lusitanus</name>
    <dbReference type="NCBI Taxonomy" id="68232"/>
    <lineage>
        <taxon>Bacteria</taxon>
        <taxon>Bacillati</taxon>
        <taxon>Actinomycetota</taxon>
        <taxon>Actinomycetes</taxon>
        <taxon>Kitasatosporales</taxon>
        <taxon>Streptomycetaceae</taxon>
        <taxon>Streptomyces</taxon>
    </lineage>
</organism>
<evidence type="ECO:0000256" key="1">
    <source>
        <dbReference type="ARBA" id="ARBA00022527"/>
    </source>
</evidence>
<dbReference type="CDD" id="cd16936">
    <property type="entry name" value="HATPase_RsbW-like"/>
    <property type="match status" value="1"/>
</dbReference>
<dbReference type="PANTHER" id="PTHR35526:SF3">
    <property type="entry name" value="ANTI-SIGMA-F FACTOR RSBW"/>
    <property type="match status" value="1"/>
</dbReference>
<sequence>MTTMTATAKAGGTRTWAFPRRVECIPETRHRVEALLREWQRPAETVDTATLLVTELVTNAVEHTDASDVICSVSLSAEVVTVSVTDTGSGTSTGTDTDTDTDGVPVPAQPDDLAESGRGLFLVAALATDWGTRLTAGSREVWARLAH</sequence>
<keyword evidence="4" id="KW-0547">Nucleotide-binding</keyword>
<dbReference type="EMBL" id="JASKMA010000075">
    <property type="protein sequence ID" value="MDT6988503.1"/>
    <property type="molecule type" value="Genomic_DNA"/>
</dbReference>